<dbReference type="InterPro" id="IPR036597">
    <property type="entry name" value="Fido-like_dom_sf"/>
</dbReference>
<dbReference type="PANTHER" id="PTHR13504:SF38">
    <property type="entry name" value="FIDO DOMAIN-CONTAINING PROTEIN"/>
    <property type="match status" value="1"/>
</dbReference>
<dbReference type="Pfam" id="PF02661">
    <property type="entry name" value="Fic"/>
    <property type="match status" value="1"/>
</dbReference>
<protein>
    <submittedName>
        <fullName evidence="4">Fic family protein</fullName>
    </submittedName>
</protein>
<feature type="binding site" evidence="2">
    <location>
        <begin position="232"/>
        <end position="239"/>
    </location>
    <ligand>
        <name>ATP</name>
        <dbReference type="ChEBI" id="CHEBI:30616"/>
    </ligand>
</feature>
<dbReference type="Gene3D" id="1.10.3290.10">
    <property type="entry name" value="Fido-like domain"/>
    <property type="match status" value="1"/>
</dbReference>
<sequence>MLIPPVGREEHVWHIADDAPVSRSRRSRGNGDYESTVPTRLASLELSIPAALSADVEEAAGALSRFDMYAASRLGAGNHVLGPMSAVLLRTEATSSSQIEHLTVGAKNLALETIHESSSDNAAIVVGNVRAMEAALRLGKDMDEEHVLAMHRALMLAQPGWEEEAGRYRDRLVWVGTDSYSPRGASHVAPQAELVPAAMRDLLAFIARDDLPVIVQCAMAHAQFETIHPFSDGNGRCGRALVHAILRNKGLVHATTPPVSAGLLRRTDSYFDALTAFRNGDAEPIVESFVEACLFAASSGERLIDDLTHQLDLAREQLQGTRSDSPVWRVLPQLIEQPIVTTKYLCESVGLSKSQSERAIRRMEGAGVLTARSGRQRNVIWEHRGTLDVLDAYAAGLRRR</sequence>
<organism evidence="4 5">
    <name type="scientific">Bifidobacterium callitrichos</name>
    <dbReference type="NCBI Taxonomy" id="762209"/>
    <lineage>
        <taxon>Bacteria</taxon>
        <taxon>Bacillati</taxon>
        <taxon>Actinomycetota</taxon>
        <taxon>Actinomycetes</taxon>
        <taxon>Bifidobacteriales</taxon>
        <taxon>Bifidobacteriaceae</taxon>
        <taxon>Bifidobacterium</taxon>
    </lineage>
</organism>
<evidence type="ECO:0000313" key="4">
    <source>
        <dbReference type="EMBL" id="KAA8817883.1"/>
    </source>
</evidence>
<keyword evidence="2" id="KW-0547">Nucleotide-binding</keyword>
<dbReference type="SUPFAM" id="SSF140931">
    <property type="entry name" value="Fic-like"/>
    <property type="match status" value="1"/>
</dbReference>
<dbReference type="Proteomes" id="UP000326060">
    <property type="component" value="Unassembled WGS sequence"/>
</dbReference>
<name>A0A5M9ZG25_9BIFI</name>
<dbReference type="EMBL" id="RZJP01000001">
    <property type="protein sequence ID" value="KAA8817883.1"/>
    <property type="molecule type" value="Genomic_DNA"/>
</dbReference>
<comment type="caution">
    <text evidence="4">The sequence shown here is derived from an EMBL/GenBank/DDBJ whole genome shotgun (WGS) entry which is preliminary data.</text>
</comment>
<reference evidence="4 5" key="1">
    <citation type="journal article" date="2019" name="Syst. Appl. Microbiol.">
        <title>Characterization of Bifidobacterium species in feaces of the Egyptian fruit bat: Description of B. vespertilionis sp. nov. and B. rousetti sp. nov.</title>
        <authorList>
            <person name="Modesto M."/>
            <person name="Satti M."/>
            <person name="Watanabe K."/>
            <person name="Puglisi E."/>
            <person name="Morelli L."/>
            <person name="Huang C.-H."/>
            <person name="Liou J.-S."/>
            <person name="Miyashita M."/>
            <person name="Tamura T."/>
            <person name="Saito S."/>
            <person name="Mori K."/>
            <person name="Huang L."/>
            <person name="Sciavilla P."/>
            <person name="Sandri C."/>
            <person name="Spiezio C."/>
            <person name="Vitali F."/>
            <person name="Cavalieri D."/>
            <person name="Perpetuini G."/>
            <person name="Tofalo R."/>
            <person name="Bonetti A."/>
            <person name="Arita M."/>
            <person name="Mattarelli P."/>
        </authorList>
    </citation>
    <scope>NUCLEOTIDE SEQUENCE [LARGE SCALE GENOMIC DNA]</scope>
    <source>
        <strain evidence="4 5">RST27</strain>
    </source>
</reference>
<dbReference type="InterPro" id="IPR040198">
    <property type="entry name" value="Fido_containing"/>
</dbReference>
<evidence type="ECO:0000256" key="1">
    <source>
        <dbReference type="PIRSR" id="PIRSR640198-1"/>
    </source>
</evidence>
<keyword evidence="2" id="KW-0067">ATP-binding</keyword>
<evidence type="ECO:0000259" key="3">
    <source>
        <dbReference type="PROSITE" id="PS51459"/>
    </source>
</evidence>
<dbReference type="AlphaFoldDB" id="A0A5M9ZG25"/>
<feature type="domain" description="Fido" evidence="3">
    <location>
        <begin position="142"/>
        <end position="291"/>
    </location>
</feature>
<proteinExistence type="predicted"/>
<dbReference type="GO" id="GO:0005524">
    <property type="term" value="F:ATP binding"/>
    <property type="evidence" value="ECO:0007669"/>
    <property type="project" value="UniProtKB-KW"/>
</dbReference>
<evidence type="ECO:0000313" key="5">
    <source>
        <dbReference type="Proteomes" id="UP000326060"/>
    </source>
</evidence>
<dbReference type="PANTHER" id="PTHR13504">
    <property type="entry name" value="FIDO DOMAIN-CONTAINING PROTEIN DDB_G0283145"/>
    <property type="match status" value="1"/>
</dbReference>
<dbReference type="InterPro" id="IPR003812">
    <property type="entry name" value="Fido"/>
</dbReference>
<dbReference type="PROSITE" id="PS51459">
    <property type="entry name" value="FIDO"/>
    <property type="match status" value="1"/>
</dbReference>
<accession>A0A5M9ZG25</accession>
<evidence type="ECO:0000256" key="2">
    <source>
        <dbReference type="PIRSR" id="PIRSR640198-2"/>
    </source>
</evidence>
<feature type="active site" evidence="1">
    <location>
        <position position="228"/>
    </location>
</feature>
<feature type="binding site" evidence="2">
    <location>
        <begin position="175"/>
        <end position="187"/>
    </location>
    <ligand>
        <name>ATP</name>
        <dbReference type="ChEBI" id="CHEBI:30616"/>
    </ligand>
</feature>
<gene>
    <name evidence="4" type="ORF">EMB92_03755</name>
</gene>